<dbReference type="EMBL" id="CAXAMM010001075">
    <property type="protein sequence ID" value="CAK8990226.1"/>
    <property type="molecule type" value="Genomic_DNA"/>
</dbReference>
<organism evidence="2 3">
    <name type="scientific">Durusdinium trenchii</name>
    <dbReference type="NCBI Taxonomy" id="1381693"/>
    <lineage>
        <taxon>Eukaryota</taxon>
        <taxon>Sar</taxon>
        <taxon>Alveolata</taxon>
        <taxon>Dinophyceae</taxon>
        <taxon>Suessiales</taxon>
        <taxon>Symbiodiniaceae</taxon>
        <taxon>Durusdinium</taxon>
    </lineage>
</organism>
<protein>
    <submittedName>
        <fullName evidence="2">Dynein axonemal heavy chain 6 (Axonemal beta dynein heavy chain 6) (Ciliary dynein heavy chain 6)</fullName>
    </submittedName>
</protein>
<accession>A0ABP0HJ31</accession>
<dbReference type="PANTHER" id="PTHR45703">
    <property type="entry name" value="DYNEIN HEAVY CHAIN"/>
    <property type="match status" value="1"/>
</dbReference>
<gene>
    <name evidence="2" type="ORF">SCF082_LOCUS2141</name>
</gene>
<dbReference type="Proteomes" id="UP001642464">
    <property type="component" value="Unassembled WGS sequence"/>
</dbReference>
<name>A0ABP0HJ31_9DINO</name>
<dbReference type="Pfam" id="PF12777">
    <property type="entry name" value="MT"/>
    <property type="match status" value="1"/>
</dbReference>
<evidence type="ECO:0000313" key="2">
    <source>
        <dbReference type="EMBL" id="CAK8990226.1"/>
    </source>
</evidence>
<sequence>MGSAPSGRLLQVADASQAEITSTYAELSPESRQTLQEALKQLPAATSTATSTSCLACRSLLSGEVTARLPGASEKWSYMDLATALRTELPEARAQVIQFFTSQEPLKHLDEYKTLEAQDFDLKGDMFYSLANLSVGEPMGLGEAQPLLLEARARLDRLDKRGISEMRALVRPPQAVVIVAQATACLLQKPRSTWADVKKTLIAKELLHNLFSFDKDHVPLEALVELQWYLNHPYFERDEVRRASLAADGLREWVMGINAYSLARERVQIG</sequence>
<comment type="caution">
    <text evidence="2">The sequence shown here is derived from an EMBL/GenBank/DDBJ whole genome shotgun (WGS) entry which is preliminary data.</text>
</comment>
<proteinExistence type="predicted"/>
<evidence type="ECO:0000313" key="3">
    <source>
        <dbReference type="Proteomes" id="UP001642464"/>
    </source>
</evidence>
<dbReference type="Gene3D" id="1.20.920.60">
    <property type="match status" value="1"/>
</dbReference>
<dbReference type="PANTHER" id="PTHR45703:SF8">
    <property type="entry name" value="DYNEINS HEAVY CHAIN"/>
    <property type="match status" value="1"/>
</dbReference>
<keyword evidence="3" id="KW-1185">Reference proteome</keyword>
<dbReference type="InterPro" id="IPR026983">
    <property type="entry name" value="DHC"/>
</dbReference>
<dbReference type="InterPro" id="IPR024743">
    <property type="entry name" value="Dynein_HC_stalk"/>
</dbReference>
<evidence type="ECO:0000259" key="1">
    <source>
        <dbReference type="Pfam" id="PF12777"/>
    </source>
</evidence>
<feature type="domain" description="Dynein heavy chain coiled coil stalk" evidence="1">
    <location>
        <begin position="141"/>
        <end position="258"/>
    </location>
</feature>
<reference evidence="2 3" key="1">
    <citation type="submission" date="2024-02" db="EMBL/GenBank/DDBJ databases">
        <authorList>
            <person name="Chen Y."/>
            <person name="Shah S."/>
            <person name="Dougan E. K."/>
            <person name="Thang M."/>
            <person name="Chan C."/>
        </authorList>
    </citation>
    <scope>NUCLEOTIDE SEQUENCE [LARGE SCALE GENOMIC DNA]</scope>
</reference>